<dbReference type="AlphaFoldDB" id="A0A317XHJ2"/>
<evidence type="ECO:0000256" key="2">
    <source>
        <dbReference type="SAM" id="SignalP"/>
    </source>
</evidence>
<dbReference type="InParanoid" id="A0A317XHJ2"/>
<keyword evidence="4" id="KW-1185">Reference proteome</keyword>
<keyword evidence="2" id="KW-0732">Signal</keyword>
<evidence type="ECO:0000313" key="4">
    <source>
        <dbReference type="Proteomes" id="UP000246740"/>
    </source>
</evidence>
<gene>
    <name evidence="3" type="ORF">BCV70DRAFT_208722</name>
</gene>
<organism evidence="3 4">
    <name type="scientific">Testicularia cyperi</name>
    <dbReference type="NCBI Taxonomy" id="1882483"/>
    <lineage>
        <taxon>Eukaryota</taxon>
        <taxon>Fungi</taxon>
        <taxon>Dikarya</taxon>
        <taxon>Basidiomycota</taxon>
        <taxon>Ustilaginomycotina</taxon>
        <taxon>Ustilaginomycetes</taxon>
        <taxon>Ustilaginales</taxon>
        <taxon>Anthracoideaceae</taxon>
        <taxon>Testicularia</taxon>
    </lineage>
</organism>
<proteinExistence type="predicted"/>
<name>A0A317XHJ2_9BASI</name>
<accession>A0A317XHJ2</accession>
<feature type="signal peptide" evidence="2">
    <location>
        <begin position="1"/>
        <end position="19"/>
    </location>
</feature>
<protein>
    <submittedName>
        <fullName evidence="3">Uncharacterized protein</fullName>
    </submittedName>
</protein>
<feature type="region of interest" description="Disordered" evidence="1">
    <location>
        <begin position="91"/>
        <end position="154"/>
    </location>
</feature>
<reference evidence="3 4" key="1">
    <citation type="journal article" date="2018" name="Mol. Biol. Evol.">
        <title>Broad Genomic Sampling Reveals a Smut Pathogenic Ancestry of the Fungal Clade Ustilaginomycotina.</title>
        <authorList>
            <person name="Kijpornyongpan T."/>
            <person name="Mondo S.J."/>
            <person name="Barry K."/>
            <person name="Sandor L."/>
            <person name="Lee J."/>
            <person name="Lipzen A."/>
            <person name="Pangilinan J."/>
            <person name="LaButti K."/>
            <person name="Hainaut M."/>
            <person name="Henrissat B."/>
            <person name="Grigoriev I.V."/>
            <person name="Spatafora J.W."/>
            <person name="Aime M.C."/>
        </authorList>
    </citation>
    <scope>NUCLEOTIDE SEQUENCE [LARGE SCALE GENOMIC DNA]</scope>
    <source>
        <strain evidence="3 4">MCA 3645</strain>
    </source>
</reference>
<feature type="compositionally biased region" description="Basic residues" evidence="1">
    <location>
        <begin position="143"/>
        <end position="154"/>
    </location>
</feature>
<evidence type="ECO:0000313" key="3">
    <source>
        <dbReference type="EMBL" id="PWY97277.1"/>
    </source>
</evidence>
<feature type="chain" id="PRO_5016237197" evidence="2">
    <location>
        <begin position="20"/>
        <end position="154"/>
    </location>
</feature>
<sequence>MTPFKTLCLFAILAWGVTARPASKYADGQTCTISAAMCANGIVQHYSNQAGNGMACCTNGYWKGPAILRTIGQATSGTHCVGPDIPQGCTAADDGSQGSGGSSRNGPSWGNGAFPPPNGGSDPRNGPGNAGSCPPGQDACEHPKHKYTPKHPTA</sequence>
<dbReference type="Proteomes" id="UP000246740">
    <property type="component" value="Unassembled WGS sequence"/>
</dbReference>
<dbReference type="EMBL" id="KZ819212">
    <property type="protein sequence ID" value="PWY97277.1"/>
    <property type="molecule type" value="Genomic_DNA"/>
</dbReference>
<evidence type="ECO:0000256" key="1">
    <source>
        <dbReference type="SAM" id="MobiDB-lite"/>
    </source>
</evidence>